<gene>
    <name evidence="2" type="ORF">GWK41_08135</name>
</gene>
<dbReference type="CDD" id="cd00009">
    <property type="entry name" value="AAA"/>
    <property type="match status" value="1"/>
</dbReference>
<accession>A0ABS1GJM6</accession>
<protein>
    <submittedName>
        <fullName evidence="2">ATP-binding protein</fullName>
    </submittedName>
</protein>
<dbReference type="Proteomes" id="UP000772812">
    <property type="component" value="Unassembled WGS sequence"/>
</dbReference>
<keyword evidence="3" id="KW-1185">Reference proteome</keyword>
<reference evidence="2 3" key="1">
    <citation type="journal article" date="2021" name="Syst. Appl. Microbiol.">
        <title>Persephonella atlantica sp. nov.: How to adapt to physico-chemical gradients in high temperature hydrothermal habitats.</title>
        <authorList>
            <person name="Francois D.X."/>
            <person name="Godfroy A."/>
            <person name="Mathien C."/>
            <person name="Aube J."/>
            <person name="Cathalot C."/>
            <person name="Lesongeur F."/>
            <person name="L'Haridon S."/>
            <person name="Philippon X."/>
            <person name="Roussel E.G."/>
        </authorList>
    </citation>
    <scope>NUCLEOTIDE SEQUENCE [LARGE SCALE GENOMIC DNA]</scope>
    <source>
        <strain evidence="2 3">MO1340</strain>
    </source>
</reference>
<dbReference type="InterPro" id="IPR002611">
    <property type="entry name" value="IstB_ATP-bd"/>
</dbReference>
<evidence type="ECO:0000259" key="1">
    <source>
        <dbReference type="SMART" id="SM00382"/>
    </source>
</evidence>
<feature type="domain" description="AAA+ ATPase" evidence="1">
    <location>
        <begin position="83"/>
        <end position="220"/>
    </location>
</feature>
<dbReference type="EMBL" id="JAACYA010000002">
    <property type="protein sequence ID" value="MBK3333036.1"/>
    <property type="molecule type" value="Genomic_DNA"/>
</dbReference>
<dbReference type="GO" id="GO:0005524">
    <property type="term" value="F:ATP binding"/>
    <property type="evidence" value="ECO:0007669"/>
    <property type="project" value="UniProtKB-KW"/>
</dbReference>
<comment type="caution">
    <text evidence="2">The sequence shown here is derived from an EMBL/GenBank/DDBJ whole genome shotgun (WGS) entry which is preliminary data.</text>
</comment>
<sequence length="245" mass="28309">MERYMEEVKCSLCEDTGWVMGKDGVKKCLCRYSEITEDIFSRMRIPRRYRDKELENFIPEKKYGHNFILTRIEDYINSEDFLEGKGLFLVGPPGVGKTHLAVGILKEFFKRKGVVGLFYDTRSLLFNLKASFDGSASSREILEEVIETPILVLDDLGSERLSDWARDILHYIIINRYNDLKPIIITSNIELKSKKKVEEDILENTLEERMGQAIASRLSEMCEILPVKGKDRRGTALKERTGDKK</sequence>
<evidence type="ECO:0000313" key="2">
    <source>
        <dbReference type="EMBL" id="MBK3333036.1"/>
    </source>
</evidence>
<organism evidence="2 3">
    <name type="scientific">Persephonella atlantica</name>
    <dbReference type="NCBI Taxonomy" id="2699429"/>
    <lineage>
        <taxon>Bacteria</taxon>
        <taxon>Pseudomonadati</taxon>
        <taxon>Aquificota</taxon>
        <taxon>Aquificia</taxon>
        <taxon>Aquificales</taxon>
        <taxon>Hydrogenothermaceae</taxon>
        <taxon>Persephonella</taxon>
    </lineage>
</organism>
<name>A0ABS1GJM6_9AQUI</name>
<dbReference type="Gene3D" id="3.40.50.300">
    <property type="entry name" value="P-loop containing nucleotide triphosphate hydrolases"/>
    <property type="match status" value="1"/>
</dbReference>
<dbReference type="InterPro" id="IPR027417">
    <property type="entry name" value="P-loop_NTPase"/>
</dbReference>
<dbReference type="PANTHER" id="PTHR30050:SF4">
    <property type="entry name" value="ATP-BINDING PROTEIN RV3427C IN INSERTION SEQUENCE-RELATED"/>
    <property type="match status" value="1"/>
</dbReference>
<evidence type="ECO:0000313" key="3">
    <source>
        <dbReference type="Proteomes" id="UP000772812"/>
    </source>
</evidence>
<dbReference type="SMART" id="SM00382">
    <property type="entry name" value="AAA"/>
    <property type="match status" value="1"/>
</dbReference>
<keyword evidence="2" id="KW-0067">ATP-binding</keyword>
<proteinExistence type="predicted"/>
<dbReference type="PANTHER" id="PTHR30050">
    <property type="entry name" value="CHROMOSOMAL REPLICATION INITIATOR PROTEIN DNAA"/>
    <property type="match status" value="1"/>
</dbReference>
<dbReference type="SUPFAM" id="SSF52540">
    <property type="entry name" value="P-loop containing nucleoside triphosphate hydrolases"/>
    <property type="match status" value="1"/>
</dbReference>
<dbReference type="InterPro" id="IPR003593">
    <property type="entry name" value="AAA+_ATPase"/>
</dbReference>
<keyword evidence="2" id="KW-0547">Nucleotide-binding</keyword>
<dbReference type="Pfam" id="PF01695">
    <property type="entry name" value="IstB_IS21"/>
    <property type="match status" value="1"/>
</dbReference>